<dbReference type="RefSeq" id="WP_176572298.1">
    <property type="nucleotide sequence ID" value="NZ_CP056030.1"/>
</dbReference>
<dbReference type="InterPro" id="IPR027417">
    <property type="entry name" value="P-loop_NTPase"/>
</dbReference>
<dbReference type="InterPro" id="IPR011629">
    <property type="entry name" value="CobW-like_C"/>
</dbReference>
<reference evidence="3 4" key="1">
    <citation type="submission" date="2020-06" db="EMBL/GenBank/DDBJ databases">
        <title>Pseudomonas eucalypticola sp. nov., an endophyte of Eucalyptus dunnii leaves with biocontrol ability of eucalyptus leaf blight.</title>
        <authorList>
            <person name="Liu Y."/>
            <person name="Song Z."/>
            <person name="Zeng H."/>
            <person name="Lu M."/>
            <person name="Wang X."/>
            <person name="Lian X."/>
            <person name="Zhang Q."/>
        </authorList>
    </citation>
    <scope>NUCLEOTIDE SEQUENCE [LARGE SCALE GENOMIC DNA]</scope>
    <source>
        <strain evidence="3 4">NP-1</strain>
    </source>
</reference>
<dbReference type="EMBL" id="CP056030">
    <property type="protein sequence ID" value="QKZ07526.1"/>
    <property type="molecule type" value="Genomic_DNA"/>
</dbReference>
<name>A0A7D5HKC4_9PSED</name>
<comment type="function">
    <text evidence="1">Zinc chaperone that directly transfers zinc cofactor to target proteins, thereby activating them. Zinc is transferred from the CXCC motif in the GTPase domain to the zinc binding site in target proteins in a process requiring GTP hydrolysis.</text>
</comment>
<dbReference type="PANTHER" id="PTHR13748">
    <property type="entry name" value="COBW-RELATED"/>
    <property type="match status" value="1"/>
</dbReference>
<dbReference type="SUPFAM" id="SSF52540">
    <property type="entry name" value="P-loop containing nucleoside triphosphate hydrolases"/>
    <property type="match status" value="1"/>
</dbReference>
<dbReference type="SMART" id="SM00833">
    <property type="entry name" value="CobW_C"/>
    <property type="match status" value="1"/>
</dbReference>
<dbReference type="Gene3D" id="3.40.50.300">
    <property type="entry name" value="P-loop containing nucleotide triphosphate hydrolases"/>
    <property type="match status" value="1"/>
</dbReference>
<dbReference type="InterPro" id="IPR051316">
    <property type="entry name" value="Zinc-reg_GTPase_activator"/>
</dbReference>
<dbReference type="Pfam" id="PF02492">
    <property type="entry name" value="cobW"/>
    <property type="match status" value="1"/>
</dbReference>
<protein>
    <submittedName>
        <fullName evidence="3">Cobalamin biosynthesis protein CobW</fullName>
    </submittedName>
</protein>
<dbReference type="PANTHER" id="PTHR13748:SF46">
    <property type="entry name" value="ZINC CHAPERONE YEIR"/>
    <property type="match status" value="1"/>
</dbReference>
<sequence>MLENIPTYVIAGPLGAGKTSLIRQLMAQRPAHERWAVLINEFGQIGLDAALLSTGEDGIALAEVAGGCLCCVNGAPFQVGLGRLLRKSRPHRLFIEPSGLGHPLQLLTQLRQAPWRGVLAVQPLIMVLDAKALACGQVLADVQREALREAGLVVINKANEVPVEKRLWIKSQVVDIKTIFTNEGFLSVSYLEHQAESRIFVGVDSIPNGPGAPTDLWIDPFRPVISVHNQQEGWSIGWRWHAERIFEPEKLKAWLSTMDWRRAKGIVRLGDNWESFNAVDNVMPEWQPTEWRKDSRLELIFTRPQDRRMLEQGLRECLTNG</sequence>
<evidence type="ECO:0000313" key="3">
    <source>
        <dbReference type="EMBL" id="QKZ07526.1"/>
    </source>
</evidence>
<gene>
    <name evidence="3" type="ORF">HWQ56_28565</name>
</gene>
<feature type="domain" description="CobW C-terminal" evidence="2">
    <location>
        <begin position="235"/>
        <end position="318"/>
    </location>
</feature>
<dbReference type="Pfam" id="PF07683">
    <property type="entry name" value="CobW_C"/>
    <property type="match status" value="1"/>
</dbReference>
<dbReference type="SUPFAM" id="SSF90002">
    <property type="entry name" value="Hypothetical protein YjiA, C-terminal domain"/>
    <property type="match status" value="1"/>
</dbReference>
<dbReference type="Proteomes" id="UP000509568">
    <property type="component" value="Chromosome"/>
</dbReference>
<evidence type="ECO:0000259" key="2">
    <source>
        <dbReference type="SMART" id="SM00833"/>
    </source>
</evidence>
<evidence type="ECO:0000256" key="1">
    <source>
        <dbReference type="ARBA" id="ARBA00045658"/>
    </source>
</evidence>
<organism evidence="3 4">
    <name type="scientific">Pseudomonas eucalypticola</name>
    <dbReference type="NCBI Taxonomy" id="2599595"/>
    <lineage>
        <taxon>Bacteria</taxon>
        <taxon>Pseudomonadati</taxon>
        <taxon>Pseudomonadota</taxon>
        <taxon>Gammaproteobacteria</taxon>
        <taxon>Pseudomonadales</taxon>
        <taxon>Pseudomonadaceae</taxon>
        <taxon>Pseudomonas</taxon>
    </lineage>
</organism>
<accession>A0A7D5HKC4</accession>
<dbReference type="KEGG" id="pez:HWQ56_28565"/>
<dbReference type="InterPro" id="IPR003495">
    <property type="entry name" value="CobW/HypB/UreG_nucleotide-bd"/>
</dbReference>
<dbReference type="GO" id="GO:0005737">
    <property type="term" value="C:cytoplasm"/>
    <property type="evidence" value="ECO:0007669"/>
    <property type="project" value="TreeGrafter"/>
</dbReference>
<evidence type="ECO:0000313" key="4">
    <source>
        <dbReference type="Proteomes" id="UP000509568"/>
    </source>
</evidence>
<dbReference type="AlphaFoldDB" id="A0A7D5HKC4"/>
<proteinExistence type="predicted"/>
<keyword evidence="4" id="KW-1185">Reference proteome</keyword>